<protein>
    <recommendedName>
        <fullName evidence="4">DUF5666 domain-containing protein</fullName>
    </recommendedName>
</protein>
<keyword evidence="1" id="KW-0812">Transmembrane</keyword>
<reference evidence="2 3" key="1">
    <citation type="journal article" date="2015" name="Nature">
        <title>rRNA introns, odd ribosomes, and small enigmatic genomes across a large radiation of phyla.</title>
        <authorList>
            <person name="Brown C.T."/>
            <person name="Hug L.A."/>
            <person name="Thomas B.C."/>
            <person name="Sharon I."/>
            <person name="Castelle C.J."/>
            <person name="Singh A."/>
            <person name="Wilkins M.J."/>
            <person name="Williams K.H."/>
            <person name="Banfield J.F."/>
        </authorList>
    </citation>
    <scope>NUCLEOTIDE SEQUENCE [LARGE SCALE GENOMIC DNA]</scope>
</reference>
<accession>A0A0G1RXW8</accession>
<organism evidence="2 3">
    <name type="scientific">Candidatus Magasanikbacteria bacterium GW2011_GWA2_46_17</name>
    <dbReference type="NCBI Taxonomy" id="1619042"/>
    <lineage>
        <taxon>Bacteria</taxon>
        <taxon>Candidatus Magasanikiibacteriota</taxon>
    </lineage>
</organism>
<evidence type="ECO:0008006" key="4">
    <source>
        <dbReference type="Google" id="ProtNLM"/>
    </source>
</evidence>
<keyword evidence="1" id="KW-0472">Membrane</keyword>
<dbReference type="EMBL" id="LCMA01000021">
    <property type="protein sequence ID" value="KKU25725.1"/>
    <property type="molecule type" value="Genomic_DNA"/>
</dbReference>
<evidence type="ECO:0000313" key="2">
    <source>
        <dbReference type="EMBL" id="KKU25725.1"/>
    </source>
</evidence>
<evidence type="ECO:0000256" key="1">
    <source>
        <dbReference type="SAM" id="Phobius"/>
    </source>
</evidence>
<feature type="transmembrane region" description="Helical" evidence="1">
    <location>
        <begin position="15"/>
        <end position="34"/>
    </location>
</feature>
<comment type="caution">
    <text evidence="2">The sequence shown here is derived from an EMBL/GenBank/DDBJ whole genome shotgun (WGS) entry which is preliminary data.</text>
</comment>
<proteinExistence type="predicted"/>
<name>A0A0G1RXW8_9BACT</name>
<gene>
    <name evidence="2" type="ORF">UX39_C0021G0007</name>
</gene>
<dbReference type="Proteomes" id="UP000034175">
    <property type="component" value="Unassembled WGS sequence"/>
</dbReference>
<dbReference type="AlphaFoldDB" id="A0A0G1RXW8"/>
<evidence type="ECO:0000313" key="3">
    <source>
        <dbReference type="Proteomes" id="UP000034175"/>
    </source>
</evidence>
<sequence length="158" mass="16782">MNKYITLNSSSMKKIIPVLIALIAVGGVSFYGGMKYAGSKRSSRSGVTRGFGNLSAEDRAQRFVQMGMGDGSRRMINRQGGVDFVNGEVISKDDDSVTVKLRDGGSRIVFFSPSTTVMKATSGDGSDLEVGRNVMINGSANQDGSMSAQMIQIRPAGN</sequence>
<keyword evidence="1" id="KW-1133">Transmembrane helix</keyword>